<gene>
    <name evidence="1" type="ORF">SNAT2548_LOCUS5792</name>
</gene>
<accession>A0A812J4D8</accession>
<keyword evidence="2" id="KW-1185">Reference proteome</keyword>
<name>A0A812J4D8_9DINO</name>
<dbReference type="AlphaFoldDB" id="A0A812J4D8"/>
<proteinExistence type="predicted"/>
<evidence type="ECO:0000313" key="2">
    <source>
        <dbReference type="Proteomes" id="UP000604046"/>
    </source>
</evidence>
<protein>
    <submittedName>
        <fullName evidence="1">Uncharacterized protein</fullName>
    </submittedName>
</protein>
<comment type="caution">
    <text evidence="1">The sequence shown here is derived from an EMBL/GenBank/DDBJ whole genome shotgun (WGS) entry which is preliminary data.</text>
</comment>
<reference evidence="1" key="1">
    <citation type="submission" date="2021-02" db="EMBL/GenBank/DDBJ databases">
        <authorList>
            <person name="Dougan E. K."/>
            <person name="Rhodes N."/>
            <person name="Thang M."/>
            <person name="Chan C."/>
        </authorList>
    </citation>
    <scope>NUCLEOTIDE SEQUENCE</scope>
</reference>
<sequence length="442" mass="49739">MLPHGCNPQWPAQMWSGFPLPHFYLGHTPHTPLTVPGRANQPCSGCPNNPEADHEPPPKRICLQRDRFDEDLYDRACALVDTMSPVEKGKLRIYLGSGVDSPDTVAPAPKEPEVCLHELFSQWVNVDTMDDDDAATVAETLCDAVAKVVKSDTLVVKLSTDLLAQAFRQTSSNCQPQIQQLLNIPCVLDEVVKAPAHLQPDAIARLPDHHPEKIKKWRELNKEMVRRVLSLQTSDTQKFWLREGVKPIAASSNERDVFFDMVRIVRLQCTKPEIKEFLAWFKSNVPAKFRKREPLTDKQAPLTQENGASTVHADIRTHAEQAVEPTTSCAERLKFDISQYNLERFAKDATSLEALTGEKATLVSVKDIGKTVKFDSNPELNQAISQFDNALESFGMSKPVRDEVYQHLKAATLSLGLRCNKTQVEDLRRWIARALALKYRSE</sequence>
<dbReference type="Proteomes" id="UP000604046">
    <property type="component" value="Unassembled WGS sequence"/>
</dbReference>
<dbReference type="EMBL" id="CAJNDS010000375">
    <property type="protein sequence ID" value="CAE7198926.1"/>
    <property type="molecule type" value="Genomic_DNA"/>
</dbReference>
<organism evidence="1 2">
    <name type="scientific">Symbiodinium natans</name>
    <dbReference type="NCBI Taxonomy" id="878477"/>
    <lineage>
        <taxon>Eukaryota</taxon>
        <taxon>Sar</taxon>
        <taxon>Alveolata</taxon>
        <taxon>Dinophyceae</taxon>
        <taxon>Suessiales</taxon>
        <taxon>Symbiodiniaceae</taxon>
        <taxon>Symbiodinium</taxon>
    </lineage>
</organism>
<evidence type="ECO:0000313" key="1">
    <source>
        <dbReference type="EMBL" id="CAE7198926.1"/>
    </source>
</evidence>